<keyword evidence="4" id="KW-1185">Reference proteome</keyword>
<feature type="signal peptide" evidence="1">
    <location>
        <begin position="1"/>
        <end position="23"/>
    </location>
</feature>
<evidence type="ECO:0000313" key="4">
    <source>
        <dbReference type="Proteomes" id="UP000255417"/>
    </source>
</evidence>
<dbReference type="RefSeq" id="WP_115315775.1">
    <property type="nucleotide sequence ID" value="NZ_LWIF01000001.1"/>
</dbReference>
<dbReference type="PROSITE" id="PS50206">
    <property type="entry name" value="RHODANESE_3"/>
    <property type="match status" value="1"/>
</dbReference>
<dbReference type="SMART" id="SM00450">
    <property type="entry name" value="RHOD"/>
    <property type="match status" value="1"/>
</dbReference>
<dbReference type="PANTHER" id="PTHR45431">
    <property type="entry name" value="RHODANESE-LIKE DOMAIN-CONTAINING PROTEIN 15, CHLOROPLASTIC"/>
    <property type="match status" value="1"/>
</dbReference>
<proteinExistence type="predicted"/>
<dbReference type="GO" id="GO:0004792">
    <property type="term" value="F:thiosulfate-cyanide sulfurtransferase activity"/>
    <property type="evidence" value="ECO:0007669"/>
    <property type="project" value="UniProtKB-EC"/>
</dbReference>
<evidence type="ECO:0000313" key="3">
    <source>
        <dbReference type="EMBL" id="SUB59291.1"/>
    </source>
</evidence>
<dbReference type="Gene3D" id="3.40.250.10">
    <property type="entry name" value="Rhodanese-like domain"/>
    <property type="match status" value="1"/>
</dbReference>
<evidence type="ECO:0000259" key="2">
    <source>
        <dbReference type="PROSITE" id="PS50206"/>
    </source>
</evidence>
<dbReference type="InterPro" id="IPR001763">
    <property type="entry name" value="Rhodanese-like_dom"/>
</dbReference>
<dbReference type="EMBL" id="UGTA01000001">
    <property type="protein sequence ID" value="SUB59291.1"/>
    <property type="molecule type" value="Genomic_DNA"/>
</dbReference>
<feature type="domain" description="Rhodanese" evidence="2">
    <location>
        <begin position="21"/>
        <end position="111"/>
    </location>
</feature>
<protein>
    <submittedName>
        <fullName evidence="3">Thiosulfate sulfurtransferase PspE</fullName>
        <ecNumber evidence="3">2.8.1.1</ecNumber>
    </submittedName>
</protein>
<keyword evidence="3" id="KW-0808">Transferase</keyword>
<organism evidence="3 4">
    <name type="scientific">Phocoenobacter uteri</name>
    <dbReference type="NCBI Taxonomy" id="146806"/>
    <lineage>
        <taxon>Bacteria</taxon>
        <taxon>Pseudomonadati</taxon>
        <taxon>Pseudomonadota</taxon>
        <taxon>Gammaproteobacteria</taxon>
        <taxon>Pasteurellales</taxon>
        <taxon>Pasteurellaceae</taxon>
        <taxon>Phocoenobacter</taxon>
    </lineage>
</organism>
<dbReference type="InterPro" id="IPR052367">
    <property type="entry name" value="Thiosulfate_ST/Rhodanese-like"/>
</dbReference>
<name>A0A379CAJ0_9PAST</name>
<gene>
    <name evidence="3" type="primary">pspE</name>
    <name evidence="3" type="ORF">NCTC12872_01274</name>
</gene>
<dbReference type="Pfam" id="PF00581">
    <property type="entry name" value="Rhodanese"/>
    <property type="match status" value="1"/>
</dbReference>
<dbReference type="CDD" id="cd00158">
    <property type="entry name" value="RHOD"/>
    <property type="match status" value="1"/>
</dbReference>
<sequence length="113" mass="12200">MGKLIPKIVTVASLILMMGVANAKTFWIDVRTPAEYQEGHVVNAENIPLNINFANDVLQKGYQVSDTLLLYCRSGNRSGQAKKLLEEAGFKNAQNVGGFSALVATGSIKTTTK</sequence>
<accession>A0A379CAJ0</accession>
<dbReference type="OrthoDB" id="9789585at2"/>
<dbReference type="InterPro" id="IPR036873">
    <property type="entry name" value="Rhodanese-like_dom_sf"/>
</dbReference>
<dbReference type="AlphaFoldDB" id="A0A379CAJ0"/>
<dbReference type="EC" id="2.8.1.1" evidence="3"/>
<dbReference type="SUPFAM" id="SSF52821">
    <property type="entry name" value="Rhodanese/Cell cycle control phosphatase"/>
    <property type="match status" value="1"/>
</dbReference>
<evidence type="ECO:0000256" key="1">
    <source>
        <dbReference type="SAM" id="SignalP"/>
    </source>
</evidence>
<dbReference type="Proteomes" id="UP000255417">
    <property type="component" value="Unassembled WGS sequence"/>
</dbReference>
<keyword evidence="1" id="KW-0732">Signal</keyword>
<feature type="chain" id="PRO_5017045836" evidence="1">
    <location>
        <begin position="24"/>
        <end position="113"/>
    </location>
</feature>
<dbReference type="PANTHER" id="PTHR45431:SF3">
    <property type="entry name" value="RHODANESE-LIKE DOMAIN-CONTAINING PROTEIN 15, CHLOROPLASTIC"/>
    <property type="match status" value="1"/>
</dbReference>
<reference evidence="3 4" key="1">
    <citation type="submission" date="2018-06" db="EMBL/GenBank/DDBJ databases">
        <authorList>
            <consortium name="Pathogen Informatics"/>
            <person name="Doyle S."/>
        </authorList>
    </citation>
    <scope>NUCLEOTIDE SEQUENCE [LARGE SCALE GENOMIC DNA]</scope>
    <source>
        <strain evidence="3 4">NCTC12872</strain>
    </source>
</reference>